<comment type="caution">
    <text evidence="2">The sequence shown here is derived from an EMBL/GenBank/DDBJ whole genome shotgun (WGS) entry which is preliminary data.</text>
</comment>
<dbReference type="Proteomes" id="UP000287033">
    <property type="component" value="Unassembled WGS sequence"/>
</dbReference>
<feature type="region of interest" description="Disordered" evidence="1">
    <location>
        <begin position="23"/>
        <end position="46"/>
    </location>
</feature>
<name>A0A401RIE5_CHIPU</name>
<dbReference type="EMBL" id="BEZZ01001359">
    <property type="protein sequence ID" value="GCC17904.1"/>
    <property type="molecule type" value="Genomic_DNA"/>
</dbReference>
<accession>A0A401RIE5</accession>
<organism evidence="2 3">
    <name type="scientific">Chiloscyllium punctatum</name>
    <name type="common">Brownbanded bambooshark</name>
    <name type="synonym">Hemiscyllium punctatum</name>
    <dbReference type="NCBI Taxonomy" id="137246"/>
    <lineage>
        <taxon>Eukaryota</taxon>
        <taxon>Metazoa</taxon>
        <taxon>Chordata</taxon>
        <taxon>Craniata</taxon>
        <taxon>Vertebrata</taxon>
        <taxon>Chondrichthyes</taxon>
        <taxon>Elasmobranchii</taxon>
        <taxon>Galeomorphii</taxon>
        <taxon>Galeoidea</taxon>
        <taxon>Orectolobiformes</taxon>
        <taxon>Hemiscylliidae</taxon>
        <taxon>Chiloscyllium</taxon>
    </lineage>
</organism>
<protein>
    <submittedName>
        <fullName evidence="2">Uncharacterized protein</fullName>
    </submittedName>
</protein>
<reference evidence="2 3" key="1">
    <citation type="journal article" date="2018" name="Nat. Ecol. Evol.">
        <title>Shark genomes provide insights into elasmobranch evolution and the origin of vertebrates.</title>
        <authorList>
            <person name="Hara Y"/>
            <person name="Yamaguchi K"/>
            <person name="Onimaru K"/>
            <person name="Kadota M"/>
            <person name="Koyanagi M"/>
            <person name="Keeley SD"/>
            <person name="Tatsumi K"/>
            <person name="Tanaka K"/>
            <person name="Motone F"/>
            <person name="Kageyama Y"/>
            <person name="Nozu R"/>
            <person name="Adachi N"/>
            <person name="Nishimura O"/>
            <person name="Nakagawa R"/>
            <person name="Tanegashima C"/>
            <person name="Kiyatake I"/>
            <person name="Matsumoto R"/>
            <person name="Murakumo K"/>
            <person name="Nishida K"/>
            <person name="Terakita A"/>
            <person name="Kuratani S"/>
            <person name="Sato K"/>
            <person name="Hyodo S Kuraku.S."/>
        </authorList>
    </citation>
    <scope>NUCLEOTIDE SEQUENCE [LARGE SCALE GENOMIC DNA]</scope>
</reference>
<evidence type="ECO:0000256" key="1">
    <source>
        <dbReference type="SAM" id="MobiDB-lite"/>
    </source>
</evidence>
<proteinExistence type="predicted"/>
<dbReference type="AlphaFoldDB" id="A0A401RIE5"/>
<gene>
    <name evidence="2" type="ORF">chiPu_0017725</name>
</gene>
<evidence type="ECO:0000313" key="3">
    <source>
        <dbReference type="Proteomes" id="UP000287033"/>
    </source>
</evidence>
<keyword evidence="3" id="KW-1185">Reference proteome</keyword>
<sequence length="67" mass="7511">MEARPYHVPSDRANRNVVWAGPHAVSKPPRVGRRRSSGTVARLVPRPLHREDWPRFTAAGPAHTARP</sequence>
<evidence type="ECO:0000313" key="2">
    <source>
        <dbReference type="EMBL" id="GCC17904.1"/>
    </source>
</evidence>